<keyword evidence="3" id="KW-0614">Plasmid</keyword>
<geneLocation type="plasmid" evidence="4">
    <name>pnve414</name>
</geneLocation>
<feature type="region of interest" description="Disordered" evidence="1">
    <location>
        <begin position="94"/>
        <end position="126"/>
    </location>
</feature>
<evidence type="ECO:0000259" key="2">
    <source>
        <dbReference type="Pfam" id="PF00582"/>
    </source>
</evidence>
<accession>A0A4V1G0E7</accession>
<dbReference type="KEGG" id="nvr:FEJ81_21195"/>
<evidence type="ECO:0000256" key="1">
    <source>
        <dbReference type="SAM" id="MobiDB-lite"/>
    </source>
</evidence>
<dbReference type="CDD" id="cd00293">
    <property type="entry name" value="USP-like"/>
    <property type="match status" value="1"/>
</dbReference>
<dbReference type="InterPro" id="IPR014729">
    <property type="entry name" value="Rossmann-like_a/b/a_fold"/>
</dbReference>
<evidence type="ECO:0000313" key="3">
    <source>
        <dbReference type="EMBL" id="QCS45086.1"/>
    </source>
</evidence>
<gene>
    <name evidence="3" type="ORF">FEJ81_21195</name>
</gene>
<feature type="compositionally biased region" description="Basic and acidic residues" evidence="1">
    <location>
        <begin position="94"/>
        <end position="108"/>
    </location>
</feature>
<feature type="region of interest" description="Disordered" evidence="1">
    <location>
        <begin position="1"/>
        <end position="38"/>
    </location>
</feature>
<dbReference type="OrthoDB" id="169922at2157"/>
<dbReference type="EMBL" id="CP040332">
    <property type="protein sequence ID" value="QCS45086.1"/>
    <property type="molecule type" value="Genomic_DNA"/>
</dbReference>
<dbReference type="Gene3D" id="3.40.50.620">
    <property type="entry name" value="HUPs"/>
    <property type="match status" value="1"/>
</dbReference>
<feature type="domain" description="UspA" evidence="2">
    <location>
        <begin position="28"/>
        <end position="90"/>
    </location>
</feature>
<dbReference type="SUPFAM" id="SSF52402">
    <property type="entry name" value="Adenine nucleotide alpha hydrolases-like"/>
    <property type="match status" value="1"/>
</dbReference>
<reference evidence="4" key="1">
    <citation type="submission" date="2019-05" db="EMBL/GenBank/DDBJ databases">
        <title>Genome sequence and methylation pattern of the halophilic Archaeon Natrinema versiforme BOL5-4.</title>
        <authorList>
            <person name="DasSarma P."/>
            <person name="Anton B.P."/>
            <person name="DasSarma S.L."/>
            <person name="Martinez F.L."/>
            <person name="Guzman D."/>
            <person name="Roberts R.J."/>
            <person name="DasSarma S."/>
        </authorList>
    </citation>
    <scope>NUCLEOTIDE SEQUENCE [LARGE SCALE GENOMIC DNA]</scope>
    <source>
        <strain evidence="4">BOL5-4</strain>
        <plasmid evidence="4">pnve414</plasmid>
    </source>
</reference>
<dbReference type="InterPro" id="IPR006016">
    <property type="entry name" value="UspA"/>
</dbReference>
<protein>
    <recommendedName>
        <fullName evidence="2">UspA domain-containing protein</fullName>
    </recommendedName>
</protein>
<dbReference type="Proteomes" id="UP000302218">
    <property type="component" value="Plasmid pNVE414"/>
</dbReference>
<proteinExistence type="predicted"/>
<evidence type="ECO:0000313" key="4">
    <source>
        <dbReference type="Proteomes" id="UP000302218"/>
    </source>
</evidence>
<dbReference type="AlphaFoldDB" id="A0A4V1G0E7"/>
<feature type="compositionally biased region" description="Basic residues" evidence="1">
    <location>
        <begin position="20"/>
        <end position="34"/>
    </location>
</feature>
<dbReference type="Pfam" id="PF00582">
    <property type="entry name" value="Usp"/>
    <property type="match status" value="1"/>
</dbReference>
<name>A0A4V1G0E7_9EURY</name>
<organism evidence="3 4">
    <name type="scientific">Natrinema versiforme</name>
    <dbReference type="NCBI Taxonomy" id="88724"/>
    <lineage>
        <taxon>Archaea</taxon>
        <taxon>Methanobacteriati</taxon>
        <taxon>Methanobacteriota</taxon>
        <taxon>Stenosarchaea group</taxon>
        <taxon>Halobacteria</taxon>
        <taxon>Halobacteriales</taxon>
        <taxon>Natrialbaceae</taxon>
        <taxon>Natrinema</taxon>
    </lineage>
</organism>
<sequence length="126" mass="13853">MTIWTRVDLPSERVASRTKSSSKRSRTPTSRRARRSDIGVPVPSILDVAFEIDAEYIVSGGRKRSSTGKALFGSTTQSVLFEADRPIVTVMSDAEERVDPLPRGDHTRIVGWSPPAGQRARRGSQS</sequence>